<dbReference type="Gene3D" id="3.40.47.10">
    <property type="match status" value="1"/>
</dbReference>
<dbReference type="InterPro" id="IPR014030">
    <property type="entry name" value="Ketoacyl_synth_N"/>
</dbReference>
<evidence type="ECO:0000313" key="18">
    <source>
        <dbReference type="EMBL" id="GFP27497.1"/>
    </source>
</evidence>
<evidence type="ECO:0000256" key="13">
    <source>
        <dbReference type="ARBA" id="ARBA00047659"/>
    </source>
</evidence>
<proteinExistence type="inferred from homology"/>
<dbReference type="InterPro" id="IPR000794">
    <property type="entry name" value="Beta-ketoacyl_synthase"/>
</dbReference>
<gene>
    <name evidence="18" type="ORF">HKBW3S33_00910</name>
</gene>
<accession>A0A6V8P585</accession>
<evidence type="ECO:0000256" key="3">
    <source>
        <dbReference type="ARBA" id="ARBA00012356"/>
    </source>
</evidence>
<comment type="catalytic activity">
    <reaction evidence="12 14">
        <text>(9Z)-hexadecenoyl-[ACP] + malonyl-[ACP] + H(+) = 3-oxo-(11Z)-octadecenoyl-[ACP] + holo-[ACP] + CO2</text>
        <dbReference type="Rhea" id="RHEA:55040"/>
        <dbReference type="Rhea" id="RHEA-COMP:9623"/>
        <dbReference type="Rhea" id="RHEA-COMP:9685"/>
        <dbReference type="Rhea" id="RHEA-COMP:10800"/>
        <dbReference type="Rhea" id="RHEA-COMP:14074"/>
        <dbReference type="ChEBI" id="CHEBI:15378"/>
        <dbReference type="ChEBI" id="CHEBI:16526"/>
        <dbReference type="ChEBI" id="CHEBI:64479"/>
        <dbReference type="ChEBI" id="CHEBI:78449"/>
        <dbReference type="ChEBI" id="CHEBI:83989"/>
        <dbReference type="ChEBI" id="CHEBI:138538"/>
        <dbReference type="EC" id="2.3.1.179"/>
    </reaction>
</comment>
<dbReference type="InterPro" id="IPR016039">
    <property type="entry name" value="Thiolase-like"/>
</dbReference>
<keyword evidence="7" id="KW-0276">Fatty acid metabolism</keyword>
<dbReference type="Pfam" id="PF02801">
    <property type="entry name" value="Ketoacyl-synt_C"/>
    <property type="match status" value="1"/>
</dbReference>
<evidence type="ECO:0000256" key="14">
    <source>
        <dbReference type="PIRNR" id="PIRNR000447"/>
    </source>
</evidence>
<comment type="similarity">
    <text evidence="2 14 16">Belongs to the thiolase-like superfamily. Beta-ketoacyl-ACP synthases family.</text>
</comment>
<evidence type="ECO:0000256" key="2">
    <source>
        <dbReference type="ARBA" id="ARBA00008467"/>
    </source>
</evidence>
<evidence type="ECO:0000256" key="1">
    <source>
        <dbReference type="ARBA" id="ARBA00005194"/>
    </source>
</evidence>
<organism evidence="18 19">
    <name type="scientific">Candidatus Hakubella thermalkaliphila</name>
    <dbReference type="NCBI Taxonomy" id="2754717"/>
    <lineage>
        <taxon>Bacteria</taxon>
        <taxon>Bacillati</taxon>
        <taxon>Actinomycetota</taxon>
        <taxon>Actinomycetota incertae sedis</taxon>
        <taxon>Candidatus Hakubellales</taxon>
        <taxon>Candidatus Hakubellaceae</taxon>
        <taxon>Candidatus Hakubella</taxon>
    </lineage>
</organism>
<dbReference type="NCBIfam" id="TIGR03150">
    <property type="entry name" value="fabF"/>
    <property type="match status" value="1"/>
</dbReference>
<evidence type="ECO:0000256" key="5">
    <source>
        <dbReference type="ARBA" id="ARBA00022516"/>
    </source>
</evidence>
<dbReference type="AlphaFoldDB" id="A0A6V8P585"/>
<comment type="pathway">
    <text evidence="1 14">Lipid metabolism; fatty acid biosynthesis.</text>
</comment>
<dbReference type="RefSeq" id="WP_258189484.1">
    <property type="nucleotide sequence ID" value="NZ_BLRY01000039.1"/>
</dbReference>
<reference evidence="18 19" key="1">
    <citation type="journal article" date="2020" name="Front. Microbiol.">
        <title>Single-cell genomics of novel Actinobacteria with the Wood-Ljungdahl pathway discovered in a serpentinizing system.</title>
        <authorList>
            <person name="Merino N."/>
            <person name="Kawai M."/>
            <person name="Boyd E.S."/>
            <person name="Colman D.R."/>
            <person name="McGlynn S.E."/>
            <person name="Nealson K.H."/>
            <person name="Kurokawa K."/>
            <person name="Hongoh Y."/>
        </authorList>
    </citation>
    <scope>NUCLEOTIDE SEQUENCE [LARGE SCALE GENOMIC DNA]</scope>
    <source>
        <strain evidence="18 19">S33</strain>
    </source>
</reference>
<evidence type="ECO:0000256" key="4">
    <source>
        <dbReference type="ARBA" id="ARBA00014657"/>
    </source>
</evidence>
<dbReference type="SUPFAM" id="SSF53901">
    <property type="entry name" value="Thiolase-like"/>
    <property type="match status" value="2"/>
</dbReference>
<evidence type="ECO:0000259" key="17">
    <source>
        <dbReference type="PROSITE" id="PS52004"/>
    </source>
</evidence>
<dbReference type="EMBL" id="BLRY01000039">
    <property type="protein sequence ID" value="GFP27497.1"/>
    <property type="molecule type" value="Genomic_DNA"/>
</dbReference>
<comment type="catalytic activity">
    <reaction evidence="13 14">
        <text>a fatty acyl-[ACP] + malonyl-[ACP] + H(+) = a 3-oxoacyl-[ACP] + holo-[ACP] + CO2</text>
        <dbReference type="Rhea" id="RHEA:22836"/>
        <dbReference type="Rhea" id="RHEA-COMP:9623"/>
        <dbReference type="Rhea" id="RHEA-COMP:9685"/>
        <dbReference type="Rhea" id="RHEA-COMP:9916"/>
        <dbReference type="Rhea" id="RHEA-COMP:14125"/>
        <dbReference type="ChEBI" id="CHEBI:15378"/>
        <dbReference type="ChEBI" id="CHEBI:16526"/>
        <dbReference type="ChEBI" id="CHEBI:64479"/>
        <dbReference type="ChEBI" id="CHEBI:78449"/>
        <dbReference type="ChEBI" id="CHEBI:78776"/>
        <dbReference type="ChEBI" id="CHEBI:138651"/>
    </reaction>
</comment>
<keyword evidence="10 14" id="KW-0012">Acyltransferase</keyword>
<dbReference type="PROSITE" id="PS00606">
    <property type="entry name" value="KS3_1"/>
    <property type="match status" value="1"/>
</dbReference>
<dbReference type="GO" id="GO:0004315">
    <property type="term" value="F:3-oxoacyl-[acyl-carrier-protein] synthase activity"/>
    <property type="evidence" value="ECO:0007669"/>
    <property type="project" value="UniProtKB-UniRule"/>
</dbReference>
<feature type="domain" description="Ketosynthase family 3 (KS3)" evidence="17">
    <location>
        <begin position="10"/>
        <end position="418"/>
    </location>
</feature>
<evidence type="ECO:0000256" key="15">
    <source>
        <dbReference type="PIRSR" id="PIRSR000447-1"/>
    </source>
</evidence>
<evidence type="ECO:0000256" key="16">
    <source>
        <dbReference type="RuleBase" id="RU003694"/>
    </source>
</evidence>
<keyword evidence="5 14" id="KW-0444">Lipid biosynthesis</keyword>
<comment type="caution">
    <text evidence="18">The sequence shown here is derived from an EMBL/GenBank/DDBJ whole genome shotgun (WGS) entry which is preliminary data.</text>
</comment>
<dbReference type="NCBIfam" id="NF005589">
    <property type="entry name" value="PRK07314.1"/>
    <property type="match status" value="1"/>
</dbReference>
<evidence type="ECO:0000256" key="12">
    <source>
        <dbReference type="ARBA" id="ARBA00047318"/>
    </source>
</evidence>
<dbReference type="CDD" id="cd00834">
    <property type="entry name" value="KAS_I_II"/>
    <property type="match status" value="1"/>
</dbReference>
<protein>
    <recommendedName>
        <fullName evidence="4 14">3-oxoacyl-[acyl-carrier-protein] synthase 2</fullName>
        <ecNumber evidence="3 14">2.3.1.179</ecNumber>
    </recommendedName>
</protein>
<dbReference type="Pfam" id="PF00109">
    <property type="entry name" value="ketoacyl-synt"/>
    <property type="match status" value="1"/>
</dbReference>
<evidence type="ECO:0000256" key="7">
    <source>
        <dbReference type="ARBA" id="ARBA00022832"/>
    </source>
</evidence>
<keyword evidence="8" id="KW-0443">Lipid metabolism</keyword>
<evidence type="ECO:0000313" key="19">
    <source>
        <dbReference type="Proteomes" id="UP000591948"/>
    </source>
</evidence>
<name>A0A6V8P585_9ACTN</name>
<sequence>MSKNEVKRHMKRVVITGLGVVSPIGIGSKSLFKELISGTSGVDRITHFDASNMATQIAAEVKNWDPAQWLEYKQAKRMDRFSQFAVVSAILAAEDAGLVVNEHNSEDVGVYIASGIGGLTELEEQHQKLLGKGPERVSPFLIPMMIANMASAQVSMHFKARGPVSAVCTACAAGTHAVGDAFEIIRRADAKVMFAGGSEASITPLSIAGFSAMRAMSTRNHEPKKASRPFDRDRDGFVMGEGAGVLILEELEHALRRGARIYAELVGYGQTGDAYHLTALESSGTNAARAMSLSLRDAGLEPSEVDYINPHGTSTPLNDEVETRAIKLALGDQAYKVAVSSTKSMTGHCLGAAGAIEAAICALVIENGVIPPTINLDNPCPECDLDYVPWVAQRKEVRVAMSNSMGFGGHNVTVVMKKFED</sequence>
<dbReference type="PANTHER" id="PTHR11712">
    <property type="entry name" value="POLYKETIDE SYNTHASE-RELATED"/>
    <property type="match status" value="1"/>
</dbReference>
<dbReference type="PROSITE" id="PS52004">
    <property type="entry name" value="KS3_2"/>
    <property type="match status" value="1"/>
</dbReference>
<dbReference type="GO" id="GO:0006633">
    <property type="term" value="P:fatty acid biosynthetic process"/>
    <property type="evidence" value="ECO:0007669"/>
    <property type="project" value="UniProtKB-UniRule"/>
</dbReference>
<comment type="function">
    <text evidence="11 14">Involved in the type II fatty acid elongation cycle. Catalyzes the elongation of a wide range of acyl-ACP by the addition of two carbons from malonyl-ACP to an acyl acceptor. Can efficiently catalyze the conversion of palmitoleoyl-ACP (cis-hexadec-9-enoyl-ACP) to cis-vaccenoyl-ACP (cis-octadec-11-enoyl-ACP), an essential step in the thermal regulation of fatty acid composition.</text>
</comment>
<dbReference type="PANTHER" id="PTHR11712:SF336">
    <property type="entry name" value="3-OXOACYL-[ACYL-CARRIER-PROTEIN] SYNTHASE, MITOCHONDRIAL"/>
    <property type="match status" value="1"/>
</dbReference>
<evidence type="ECO:0000256" key="8">
    <source>
        <dbReference type="ARBA" id="ARBA00023098"/>
    </source>
</evidence>
<feature type="active site" description="For beta-ketoacyl synthase activity" evidence="15">
    <location>
        <position position="171"/>
    </location>
</feature>
<dbReference type="GO" id="GO:0005829">
    <property type="term" value="C:cytosol"/>
    <property type="evidence" value="ECO:0007669"/>
    <property type="project" value="TreeGrafter"/>
</dbReference>
<evidence type="ECO:0000256" key="6">
    <source>
        <dbReference type="ARBA" id="ARBA00022679"/>
    </source>
</evidence>
<dbReference type="SMART" id="SM00825">
    <property type="entry name" value="PKS_KS"/>
    <property type="match status" value="1"/>
</dbReference>
<dbReference type="FunFam" id="3.40.47.10:FF:000009">
    <property type="entry name" value="3-oxoacyl-[acyl-carrier-protein] synthase 2"/>
    <property type="match status" value="1"/>
</dbReference>
<dbReference type="EC" id="2.3.1.179" evidence="3 14"/>
<dbReference type="InterPro" id="IPR014031">
    <property type="entry name" value="Ketoacyl_synth_C"/>
</dbReference>
<keyword evidence="9 14" id="KW-0275">Fatty acid biosynthesis</keyword>
<dbReference type="PIRSF" id="PIRSF000447">
    <property type="entry name" value="KAS_II"/>
    <property type="match status" value="1"/>
</dbReference>
<dbReference type="InterPro" id="IPR018201">
    <property type="entry name" value="Ketoacyl_synth_AS"/>
</dbReference>
<dbReference type="UniPathway" id="UPA00094"/>
<evidence type="ECO:0000256" key="10">
    <source>
        <dbReference type="ARBA" id="ARBA00023315"/>
    </source>
</evidence>
<dbReference type="InterPro" id="IPR020841">
    <property type="entry name" value="PKS_Beta-ketoAc_synthase_dom"/>
</dbReference>
<dbReference type="InterPro" id="IPR017568">
    <property type="entry name" value="3-oxoacyl-ACP_synth-2"/>
</dbReference>
<keyword evidence="19" id="KW-1185">Reference proteome</keyword>
<keyword evidence="6 14" id="KW-0808">Transferase</keyword>
<evidence type="ECO:0000256" key="9">
    <source>
        <dbReference type="ARBA" id="ARBA00023160"/>
    </source>
</evidence>
<dbReference type="Proteomes" id="UP000591948">
    <property type="component" value="Unassembled WGS sequence"/>
</dbReference>
<evidence type="ECO:0000256" key="11">
    <source>
        <dbReference type="ARBA" id="ARBA00024006"/>
    </source>
</evidence>